<keyword evidence="9" id="KW-0472">Membrane</keyword>
<accession>A0A0D2MRD2</accession>
<dbReference type="GO" id="GO:0000045">
    <property type="term" value="P:autophagosome assembly"/>
    <property type="evidence" value="ECO:0007669"/>
    <property type="project" value="TreeGrafter"/>
</dbReference>
<dbReference type="KEGG" id="mng:MNEG_2829"/>
<protein>
    <recommendedName>
        <fullName evidence="4">Autophagy-related protein 2</fullName>
    </recommendedName>
</protein>
<evidence type="ECO:0000256" key="2">
    <source>
        <dbReference type="ARBA" id="ARBA00004623"/>
    </source>
</evidence>
<dbReference type="PANTHER" id="PTHR13190">
    <property type="entry name" value="AUTOPHAGY-RELATED 2, ISOFORM A"/>
    <property type="match status" value="1"/>
</dbReference>
<proteinExistence type="inferred from homology"/>
<dbReference type="GO" id="GO:0061908">
    <property type="term" value="C:phagophore"/>
    <property type="evidence" value="ECO:0007669"/>
    <property type="project" value="TreeGrafter"/>
</dbReference>
<dbReference type="GeneID" id="25735707"/>
<evidence type="ECO:0000256" key="5">
    <source>
        <dbReference type="ARBA" id="ARBA00022448"/>
    </source>
</evidence>
<dbReference type="RefSeq" id="XP_013904154.1">
    <property type="nucleotide sequence ID" value="XM_014048700.1"/>
</dbReference>
<evidence type="ECO:0000313" key="12">
    <source>
        <dbReference type="EMBL" id="KIZ05135.1"/>
    </source>
</evidence>
<dbReference type="GO" id="GO:0061709">
    <property type="term" value="P:reticulophagy"/>
    <property type="evidence" value="ECO:0007669"/>
    <property type="project" value="TreeGrafter"/>
</dbReference>
<keyword evidence="6" id="KW-0256">Endoplasmic reticulum</keyword>
<evidence type="ECO:0000256" key="8">
    <source>
        <dbReference type="ARBA" id="ARBA00023055"/>
    </source>
</evidence>
<comment type="catalytic activity">
    <reaction evidence="10">
        <text>a 1,2-diacyl-sn-glycero-3-phospho-L-serine(in) = a 1,2-diacyl-sn-glycero-3-phospho-L-serine(out)</text>
        <dbReference type="Rhea" id="RHEA:38663"/>
        <dbReference type="ChEBI" id="CHEBI:57262"/>
    </reaction>
</comment>
<evidence type="ECO:0000256" key="7">
    <source>
        <dbReference type="ARBA" id="ARBA00023006"/>
    </source>
</evidence>
<gene>
    <name evidence="12" type="ORF">MNEG_2829</name>
</gene>
<evidence type="ECO:0000256" key="1">
    <source>
        <dbReference type="ARBA" id="ARBA00004406"/>
    </source>
</evidence>
<name>A0A0D2MRD2_9CHLO</name>
<dbReference type="EMBL" id="KK100553">
    <property type="protein sequence ID" value="KIZ05135.1"/>
    <property type="molecule type" value="Genomic_DNA"/>
</dbReference>
<dbReference type="OrthoDB" id="547588at2759"/>
<keyword evidence="8" id="KW-0445">Lipid transport</keyword>
<dbReference type="GO" id="GO:0005789">
    <property type="term" value="C:endoplasmic reticulum membrane"/>
    <property type="evidence" value="ECO:0007669"/>
    <property type="project" value="UniProtKB-SubCell"/>
</dbReference>
<dbReference type="PANTHER" id="PTHR13190:SF1">
    <property type="entry name" value="AUTOPHAGY-RELATED 2, ISOFORM A"/>
    <property type="match status" value="1"/>
</dbReference>
<keyword evidence="5" id="KW-0813">Transport</keyword>
<sequence length="58" mass="6675">MFTADWALRRVLKFVLKRSVGKFLQTDLDLEQLDVQLGTGAVELRNVLLNCNTINQRL</sequence>
<evidence type="ECO:0000256" key="9">
    <source>
        <dbReference type="ARBA" id="ARBA00023136"/>
    </source>
</evidence>
<evidence type="ECO:0000256" key="11">
    <source>
        <dbReference type="ARBA" id="ARBA00024615"/>
    </source>
</evidence>
<evidence type="ECO:0000256" key="4">
    <source>
        <dbReference type="ARBA" id="ARBA00018070"/>
    </source>
</evidence>
<dbReference type="STRING" id="145388.A0A0D2MRD2"/>
<dbReference type="GO" id="GO:0034045">
    <property type="term" value="C:phagophore assembly site membrane"/>
    <property type="evidence" value="ECO:0007669"/>
    <property type="project" value="UniProtKB-SubCell"/>
</dbReference>
<keyword evidence="7" id="KW-0072">Autophagy</keyword>
<evidence type="ECO:0000256" key="10">
    <source>
        <dbReference type="ARBA" id="ARBA00024479"/>
    </source>
</evidence>
<dbReference type="GO" id="GO:0034727">
    <property type="term" value="P:piecemeal microautophagy of the nucleus"/>
    <property type="evidence" value="ECO:0007669"/>
    <property type="project" value="TreeGrafter"/>
</dbReference>
<comment type="similarity">
    <text evidence="3">Belongs to the ATG2 family.</text>
</comment>
<evidence type="ECO:0000256" key="6">
    <source>
        <dbReference type="ARBA" id="ARBA00022824"/>
    </source>
</evidence>
<dbReference type="InterPro" id="IPR026849">
    <property type="entry name" value="ATG2"/>
</dbReference>
<dbReference type="GO" id="GO:0032266">
    <property type="term" value="F:phosphatidylinositol-3-phosphate binding"/>
    <property type="evidence" value="ECO:0007669"/>
    <property type="project" value="TreeGrafter"/>
</dbReference>
<keyword evidence="13" id="KW-1185">Reference proteome</keyword>
<evidence type="ECO:0000313" key="13">
    <source>
        <dbReference type="Proteomes" id="UP000054498"/>
    </source>
</evidence>
<comment type="subcellular location">
    <subcellularLocation>
        <location evidence="1">Endoplasmic reticulum membrane</location>
        <topology evidence="1">Peripheral membrane protein</topology>
    </subcellularLocation>
    <subcellularLocation>
        <location evidence="2">Preautophagosomal structure membrane</location>
        <topology evidence="2">Peripheral membrane protein</topology>
    </subcellularLocation>
</comment>
<dbReference type="GO" id="GO:0043495">
    <property type="term" value="F:protein-membrane adaptor activity"/>
    <property type="evidence" value="ECO:0007669"/>
    <property type="project" value="TreeGrafter"/>
</dbReference>
<dbReference type="Proteomes" id="UP000054498">
    <property type="component" value="Unassembled WGS sequence"/>
</dbReference>
<feature type="non-terminal residue" evidence="12">
    <location>
        <position position="58"/>
    </location>
</feature>
<dbReference type="GO" id="GO:0006869">
    <property type="term" value="P:lipid transport"/>
    <property type="evidence" value="ECO:0007669"/>
    <property type="project" value="UniProtKB-KW"/>
</dbReference>
<organism evidence="12 13">
    <name type="scientific">Monoraphidium neglectum</name>
    <dbReference type="NCBI Taxonomy" id="145388"/>
    <lineage>
        <taxon>Eukaryota</taxon>
        <taxon>Viridiplantae</taxon>
        <taxon>Chlorophyta</taxon>
        <taxon>core chlorophytes</taxon>
        <taxon>Chlorophyceae</taxon>
        <taxon>CS clade</taxon>
        <taxon>Sphaeropleales</taxon>
        <taxon>Selenastraceae</taxon>
        <taxon>Monoraphidium</taxon>
    </lineage>
</organism>
<dbReference type="GO" id="GO:0061723">
    <property type="term" value="P:glycophagy"/>
    <property type="evidence" value="ECO:0007669"/>
    <property type="project" value="TreeGrafter"/>
</dbReference>
<dbReference type="GO" id="GO:0000422">
    <property type="term" value="P:autophagy of mitochondrion"/>
    <property type="evidence" value="ECO:0007669"/>
    <property type="project" value="TreeGrafter"/>
</dbReference>
<evidence type="ECO:0000256" key="3">
    <source>
        <dbReference type="ARBA" id="ARBA00009714"/>
    </source>
</evidence>
<dbReference type="AlphaFoldDB" id="A0A0D2MRD2"/>
<reference evidence="12 13" key="1">
    <citation type="journal article" date="2013" name="BMC Genomics">
        <title>Reconstruction of the lipid metabolism for the microalga Monoraphidium neglectum from its genome sequence reveals characteristics suitable for biofuel production.</title>
        <authorList>
            <person name="Bogen C."/>
            <person name="Al-Dilaimi A."/>
            <person name="Albersmeier A."/>
            <person name="Wichmann J."/>
            <person name="Grundmann M."/>
            <person name="Rupp O."/>
            <person name="Lauersen K.J."/>
            <person name="Blifernez-Klassen O."/>
            <person name="Kalinowski J."/>
            <person name="Goesmann A."/>
            <person name="Mussgnug J.H."/>
            <person name="Kruse O."/>
        </authorList>
    </citation>
    <scope>NUCLEOTIDE SEQUENCE [LARGE SCALE GENOMIC DNA]</scope>
    <source>
        <strain evidence="12 13">SAG 48.87</strain>
    </source>
</reference>
<comment type="catalytic activity">
    <reaction evidence="11">
        <text>a 1,2-diacyl-sn-glycero-3-phosphoethanolamine(in) = a 1,2-diacyl-sn-glycero-3-phosphoethanolamine(out)</text>
        <dbReference type="Rhea" id="RHEA:38895"/>
        <dbReference type="ChEBI" id="CHEBI:64612"/>
    </reaction>
</comment>